<dbReference type="FunFam" id="3.30.40.10:FF:000226">
    <property type="entry name" value="E3 ubiquitin ligase BIG BROTHER"/>
    <property type="match status" value="1"/>
</dbReference>
<dbReference type="Gene3D" id="3.30.40.10">
    <property type="entry name" value="Zinc/RING finger domain, C3HC4 (zinc finger)"/>
    <property type="match status" value="1"/>
</dbReference>
<keyword evidence="1" id="KW-0479">Metal-binding</keyword>
<organism evidence="3 4">
    <name type="scientific">Zingiber officinale</name>
    <name type="common">Ginger</name>
    <name type="synonym">Amomum zingiber</name>
    <dbReference type="NCBI Taxonomy" id="94328"/>
    <lineage>
        <taxon>Eukaryota</taxon>
        <taxon>Viridiplantae</taxon>
        <taxon>Streptophyta</taxon>
        <taxon>Embryophyta</taxon>
        <taxon>Tracheophyta</taxon>
        <taxon>Spermatophyta</taxon>
        <taxon>Magnoliopsida</taxon>
        <taxon>Liliopsida</taxon>
        <taxon>Zingiberales</taxon>
        <taxon>Zingiberaceae</taxon>
        <taxon>Zingiber</taxon>
    </lineage>
</organism>
<feature type="domain" description="RING-type" evidence="2">
    <location>
        <begin position="262"/>
        <end position="303"/>
    </location>
</feature>
<reference evidence="3 4" key="1">
    <citation type="submission" date="2020-08" db="EMBL/GenBank/DDBJ databases">
        <title>Plant Genome Project.</title>
        <authorList>
            <person name="Zhang R.-G."/>
        </authorList>
    </citation>
    <scope>NUCLEOTIDE SEQUENCE [LARGE SCALE GENOMIC DNA]</scope>
    <source>
        <tissue evidence="3">Rhizome</tissue>
    </source>
</reference>
<dbReference type="InterPro" id="IPR013083">
    <property type="entry name" value="Znf_RING/FYVE/PHD"/>
</dbReference>
<keyword evidence="1" id="KW-0863">Zinc-finger</keyword>
<dbReference type="GO" id="GO:0031624">
    <property type="term" value="F:ubiquitin conjugating enzyme binding"/>
    <property type="evidence" value="ECO:0007669"/>
    <property type="project" value="TreeGrafter"/>
</dbReference>
<evidence type="ECO:0000256" key="1">
    <source>
        <dbReference type="PROSITE-ProRule" id="PRU00175"/>
    </source>
</evidence>
<dbReference type="Proteomes" id="UP000734854">
    <property type="component" value="Unassembled WGS sequence"/>
</dbReference>
<dbReference type="PANTHER" id="PTHR46400">
    <property type="entry name" value="RING/U-BOX SUPERFAMILY PROTEIN"/>
    <property type="match status" value="1"/>
</dbReference>
<dbReference type="Pfam" id="PF13639">
    <property type="entry name" value="zf-RING_2"/>
    <property type="match status" value="1"/>
</dbReference>
<gene>
    <name evidence="3" type="ORF">ZIOFF_069725</name>
</gene>
<dbReference type="GO" id="GO:0008270">
    <property type="term" value="F:zinc ion binding"/>
    <property type="evidence" value="ECO:0007669"/>
    <property type="project" value="UniProtKB-KW"/>
</dbReference>
<dbReference type="PROSITE" id="PS50089">
    <property type="entry name" value="ZF_RING_2"/>
    <property type="match status" value="1"/>
</dbReference>
<dbReference type="SUPFAM" id="SSF57850">
    <property type="entry name" value="RING/U-box"/>
    <property type="match status" value="1"/>
</dbReference>
<dbReference type="PANTHER" id="PTHR46400:SF5">
    <property type="entry name" value="RING-TYPE DOMAIN-CONTAINING PROTEIN"/>
    <property type="match status" value="1"/>
</dbReference>
<dbReference type="GO" id="GO:0046621">
    <property type="term" value="P:negative regulation of organ growth"/>
    <property type="evidence" value="ECO:0007669"/>
    <property type="project" value="InterPro"/>
</dbReference>
<evidence type="ECO:0000313" key="3">
    <source>
        <dbReference type="EMBL" id="KAG6472265.1"/>
    </source>
</evidence>
<accession>A0A8J5EQ50</accession>
<evidence type="ECO:0000313" key="4">
    <source>
        <dbReference type="Proteomes" id="UP000734854"/>
    </source>
</evidence>
<proteinExistence type="predicted"/>
<comment type="caution">
    <text evidence="3">The sequence shown here is derived from an EMBL/GenBank/DDBJ whole genome shotgun (WGS) entry which is preliminary data.</text>
</comment>
<name>A0A8J5EQ50_ZINOF</name>
<sequence length="307" mass="35317">MLSLQNCRPLGEPPVFFSQRPVANHCNHYCHTVVARVTANHQLGLDLMPPPATTSRRWKGRGLAVREMSINTTQMDVHYINTGFPYTVTESFMDLFEGLTYAQADAALSETLHDQGNTYWSMMYTNAYKYGFPGSSIDSYYDFGHFEVADYAQRSGERREWDNPLVVNNFDSQQTQHNEYAHESQNHGAEECIQVQQNANSSQVIWEDHVDPDSMTYEELLELGETVGTQNRGLTQERIASLPITKYKCSFFARKKTQRERCVVCQMEYKRGDRQMILPCKHVYHPVCVSRWLSINKACPICSVEVR</sequence>
<dbReference type="GO" id="GO:0016567">
    <property type="term" value="P:protein ubiquitination"/>
    <property type="evidence" value="ECO:0007669"/>
    <property type="project" value="InterPro"/>
</dbReference>
<keyword evidence="1" id="KW-0862">Zinc</keyword>
<dbReference type="EMBL" id="JACMSC010000020">
    <property type="protein sequence ID" value="KAG6472265.1"/>
    <property type="molecule type" value="Genomic_DNA"/>
</dbReference>
<dbReference type="InterPro" id="IPR033276">
    <property type="entry name" value="BB"/>
</dbReference>
<protein>
    <recommendedName>
        <fullName evidence="2">RING-type domain-containing protein</fullName>
    </recommendedName>
</protein>
<evidence type="ECO:0000259" key="2">
    <source>
        <dbReference type="PROSITE" id="PS50089"/>
    </source>
</evidence>
<dbReference type="InterPro" id="IPR001841">
    <property type="entry name" value="Znf_RING"/>
</dbReference>
<dbReference type="GO" id="GO:0004842">
    <property type="term" value="F:ubiquitin-protein transferase activity"/>
    <property type="evidence" value="ECO:0007669"/>
    <property type="project" value="InterPro"/>
</dbReference>
<dbReference type="AlphaFoldDB" id="A0A8J5EQ50"/>
<dbReference type="SMART" id="SM00184">
    <property type="entry name" value="RING"/>
    <property type="match status" value="1"/>
</dbReference>
<keyword evidence="4" id="KW-1185">Reference proteome</keyword>